<sequence length="453" mass="51748">MEAPLKDCTTLEQRAVIRFLNAEGIQTSQICQRMKNIYQHPEYSPDLAPSDFFLFGLLKKELKGKRFDSDEDVQKVVQEFFHTLPKSAYKEGIYKFPERWRRCIESQALARLRSGHIKTLKFQNGQKTFNNCLKCNSAETSPEHILSCSELTIEDLFSRPITTILKLERNKSPEGCQGDQCTLEWSKGPRDTTSREAIYKASIECSRIQFLTGSVPSEGGGEGRHMCLWLRKSGVGSVDVTSDLRAKAAIDSSTSHAHLILGRRHPSLWRRPLGGVRLPVRSFYAAAQRTSLTASTSIVISQNKFRPGLTRAISPKPWSPGGCFSVFHCYRWFKKFQSGDFKLDNEPRGKPPQKFEEAELQALLDEDSTQTQEKLAKQLQVSQGAVSLRLNSLEMTQKLSRWVPHELSERQQERRLVTCEGLLTRHEKNSFLHRIVTSDEKWIHFSNPMRQKS</sequence>
<dbReference type="InterPro" id="IPR036397">
    <property type="entry name" value="RNaseH_sf"/>
</dbReference>
<dbReference type="PANTHER" id="PTHR46060">
    <property type="entry name" value="MARINER MOS1 TRANSPOSASE-LIKE PROTEIN"/>
    <property type="match status" value="1"/>
</dbReference>
<proteinExistence type="predicted"/>
<protein>
    <submittedName>
        <fullName evidence="1">CNOT6L</fullName>
    </submittedName>
</protein>
<dbReference type="EMBL" id="CP092868">
    <property type="protein sequence ID" value="UYV69602.1"/>
    <property type="molecule type" value="Genomic_DNA"/>
</dbReference>
<accession>A0ABY6KP38</accession>
<gene>
    <name evidence="1" type="ORF">LAZ67_6004062</name>
</gene>
<evidence type="ECO:0000313" key="2">
    <source>
        <dbReference type="Proteomes" id="UP001235939"/>
    </source>
</evidence>
<organism evidence="1 2">
    <name type="scientific">Cordylochernes scorpioides</name>
    <dbReference type="NCBI Taxonomy" id="51811"/>
    <lineage>
        <taxon>Eukaryota</taxon>
        <taxon>Metazoa</taxon>
        <taxon>Ecdysozoa</taxon>
        <taxon>Arthropoda</taxon>
        <taxon>Chelicerata</taxon>
        <taxon>Arachnida</taxon>
        <taxon>Pseudoscorpiones</taxon>
        <taxon>Cheliferoidea</taxon>
        <taxon>Chernetidae</taxon>
        <taxon>Cordylochernes</taxon>
    </lineage>
</organism>
<dbReference type="InterPro" id="IPR036388">
    <property type="entry name" value="WH-like_DNA-bd_sf"/>
</dbReference>
<dbReference type="Gene3D" id="1.10.10.10">
    <property type="entry name" value="Winged helix-like DNA-binding domain superfamily/Winged helix DNA-binding domain"/>
    <property type="match status" value="1"/>
</dbReference>
<dbReference type="InterPro" id="IPR052709">
    <property type="entry name" value="Transposase-MT_Hybrid"/>
</dbReference>
<evidence type="ECO:0000313" key="1">
    <source>
        <dbReference type="EMBL" id="UYV69602.1"/>
    </source>
</evidence>
<keyword evidence="2" id="KW-1185">Reference proteome</keyword>
<name>A0ABY6KP38_9ARAC</name>
<dbReference type="PANTHER" id="PTHR46060:SF2">
    <property type="entry name" value="HISTONE-LYSINE N-METHYLTRANSFERASE SETMAR"/>
    <property type="match status" value="1"/>
</dbReference>
<reference evidence="1 2" key="1">
    <citation type="submission" date="2022-01" db="EMBL/GenBank/DDBJ databases">
        <title>A chromosomal length assembly of Cordylochernes scorpioides.</title>
        <authorList>
            <person name="Zeh D."/>
            <person name="Zeh J."/>
        </authorList>
    </citation>
    <scope>NUCLEOTIDE SEQUENCE [LARGE SCALE GENOMIC DNA]</scope>
    <source>
        <strain evidence="1">IN4F17</strain>
        <tissue evidence="1">Whole Body</tissue>
    </source>
</reference>
<dbReference type="Proteomes" id="UP001235939">
    <property type="component" value="Chromosome 06"/>
</dbReference>
<dbReference type="Gene3D" id="3.30.420.10">
    <property type="entry name" value="Ribonuclease H-like superfamily/Ribonuclease H"/>
    <property type="match status" value="2"/>
</dbReference>